<feature type="domain" description="NPH3" evidence="5">
    <location>
        <begin position="198"/>
        <end position="304"/>
    </location>
</feature>
<keyword evidence="2" id="KW-0833">Ubl conjugation pathway</keyword>
<dbReference type="Pfam" id="PF03000">
    <property type="entry name" value="NPH3"/>
    <property type="match status" value="2"/>
</dbReference>
<dbReference type="EMBL" id="JAUUTY010000005">
    <property type="protein sequence ID" value="KAK1629877.1"/>
    <property type="molecule type" value="Genomic_DNA"/>
</dbReference>
<dbReference type="AlphaFoldDB" id="A0AAD8RSR1"/>
<gene>
    <name evidence="6" type="ORF">QYE76_004192</name>
</gene>
<dbReference type="InterPro" id="IPR027356">
    <property type="entry name" value="NPH3_dom"/>
</dbReference>
<feature type="region of interest" description="Disordered" evidence="4">
    <location>
        <begin position="383"/>
        <end position="446"/>
    </location>
</feature>
<comment type="pathway">
    <text evidence="1">Protein modification; protein ubiquitination.</text>
</comment>
<feature type="compositionally biased region" description="Basic and acidic residues" evidence="4">
    <location>
        <begin position="392"/>
        <end position="412"/>
    </location>
</feature>
<evidence type="ECO:0000259" key="5">
    <source>
        <dbReference type="PROSITE" id="PS51649"/>
    </source>
</evidence>
<reference evidence="6" key="1">
    <citation type="submission" date="2023-07" db="EMBL/GenBank/DDBJ databases">
        <title>A chromosome-level genome assembly of Lolium multiflorum.</title>
        <authorList>
            <person name="Chen Y."/>
            <person name="Copetti D."/>
            <person name="Kolliker R."/>
            <person name="Studer B."/>
        </authorList>
    </citation>
    <scope>NUCLEOTIDE SEQUENCE</scope>
    <source>
        <strain evidence="6">02402/16</strain>
        <tissue evidence="6">Leaf</tissue>
    </source>
</reference>
<evidence type="ECO:0000256" key="2">
    <source>
        <dbReference type="ARBA" id="ARBA00022786"/>
    </source>
</evidence>
<name>A0AAD8RSR1_LOLMU</name>
<organism evidence="6 7">
    <name type="scientific">Lolium multiflorum</name>
    <name type="common">Italian ryegrass</name>
    <name type="synonym">Lolium perenne subsp. multiflorum</name>
    <dbReference type="NCBI Taxonomy" id="4521"/>
    <lineage>
        <taxon>Eukaryota</taxon>
        <taxon>Viridiplantae</taxon>
        <taxon>Streptophyta</taxon>
        <taxon>Embryophyta</taxon>
        <taxon>Tracheophyta</taxon>
        <taxon>Spermatophyta</taxon>
        <taxon>Magnoliopsida</taxon>
        <taxon>Liliopsida</taxon>
        <taxon>Poales</taxon>
        <taxon>Poaceae</taxon>
        <taxon>BOP clade</taxon>
        <taxon>Pooideae</taxon>
        <taxon>Poodae</taxon>
        <taxon>Poeae</taxon>
        <taxon>Poeae Chloroplast Group 2 (Poeae type)</taxon>
        <taxon>Loliodinae</taxon>
        <taxon>Loliinae</taxon>
        <taxon>Lolium</taxon>
    </lineage>
</organism>
<evidence type="ECO:0000256" key="3">
    <source>
        <dbReference type="PROSITE-ProRule" id="PRU00982"/>
    </source>
</evidence>
<comment type="similarity">
    <text evidence="3">Belongs to the NPH3 family.</text>
</comment>
<comment type="caution">
    <text evidence="6">The sequence shown here is derived from an EMBL/GenBank/DDBJ whole genome shotgun (WGS) entry which is preliminary data.</text>
</comment>
<proteinExistence type="inferred from homology"/>
<accession>A0AAD8RSR1</accession>
<keyword evidence="7" id="KW-1185">Reference proteome</keyword>
<evidence type="ECO:0000313" key="6">
    <source>
        <dbReference type="EMBL" id="KAK1629877.1"/>
    </source>
</evidence>
<dbReference type="Proteomes" id="UP001231189">
    <property type="component" value="Unassembled WGS sequence"/>
</dbReference>
<dbReference type="Gene3D" id="3.30.710.10">
    <property type="entry name" value="Potassium Channel Kv1.1, Chain A"/>
    <property type="match status" value="1"/>
</dbReference>
<evidence type="ECO:0000256" key="4">
    <source>
        <dbReference type="SAM" id="MobiDB-lite"/>
    </source>
</evidence>
<feature type="compositionally biased region" description="Basic and acidic residues" evidence="4">
    <location>
        <begin position="430"/>
        <end position="440"/>
    </location>
</feature>
<dbReference type="PANTHER" id="PTHR32370">
    <property type="entry name" value="OS12G0117600 PROTEIN"/>
    <property type="match status" value="1"/>
</dbReference>
<evidence type="ECO:0000313" key="7">
    <source>
        <dbReference type="Proteomes" id="UP001231189"/>
    </source>
</evidence>
<dbReference type="PROSITE" id="PS51649">
    <property type="entry name" value="NPH3"/>
    <property type="match status" value="2"/>
</dbReference>
<dbReference type="InterPro" id="IPR043454">
    <property type="entry name" value="NPH3/RPT2-like"/>
</dbReference>
<evidence type="ECO:0000256" key="1">
    <source>
        <dbReference type="ARBA" id="ARBA00004906"/>
    </source>
</evidence>
<dbReference type="InterPro" id="IPR011333">
    <property type="entry name" value="SKP1/BTB/POZ_sf"/>
</dbReference>
<feature type="domain" description="NPH3" evidence="5">
    <location>
        <begin position="308"/>
        <end position="357"/>
    </location>
</feature>
<sequence length="446" mass="49282">MKYMKLGTKPDTFYTEQAVRSVASDIPADLIIHVNNTKYQLHKFPLLLKCGLLQRLCSDTDDGEPVPVALHDIPGGEEAFELCAKFCYGIAISISASNFVSAMLAARFLRMTEHVAKGNLVAKLETFFDSCVLQGWKDSITALQAAWRISGWSESRIVQPCIDSIVEKILLAPSKVSWSYTYTRPGYTKKTHQSVPKDWWTEDISELDIEVFRSVVSTVRAARMLPPPLIGEALHVYACKHLPDPLYCASAPGVNGQAQSSSMAADAEETIAKQRRVLETVVTMIPSDAGSVTGRFLLRLLRVANYEHPDLSKADKKRLCRLIDCRKLSPDVRAQAISNDRMPLRTIVQLLFVEQERTIGAGGSHAVAPLNRASVHAVSGLTAIDREDEPAPTDHKSDVHRPRRGVHAERAQGEAAAMARSLSASTKTAARTERTAEERGRRLRNN</sequence>
<protein>
    <recommendedName>
        <fullName evidence="5">NPH3 domain-containing protein</fullName>
    </recommendedName>
</protein>
<dbReference type="SUPFAM" id="SSF54695">
    <property type="entry name" value="POZ domain"/>
    <property type="match status" value="1"/>
</dbReference>